<gene>
    <name evidence="3" type="ORF">GRX66_05480</name>
</gene>
<dbReference type="Pfam" id="PF24351">
    <property type="entry name" value="DUF7511"/>
    <property type="match status" value="1"/>
</dbReference>
<feature type="compositionally biased region" description="Basic and acidic residues" evidence="1">
    <location>
        <begin position="1"/>
        <end position="10"/>
    </location>
</feature>
<feature type="domain" description="DUF7511" evidence="2">
    <location>
        <begin position="22"/>
        <end position="67"/>
    </location>
</feature>
<organism evidence="3 4">
    <name type="scientific">Halobacterium bonnevillei</name>
    <dbReference type="NCBI Taxonomy" id="2692200"/>
    <lineage>
        <taxon>Archaea</taxon>
        <taxon>Methanobacteriati</taxon>
        <taxon>Methanobacteriota</taxon>
        <taxon>Stenosarchaea group</taxon>
        <taxon>Halobacteria</taxon>
        <taxon>Halobacteriales</taxon>
        <taxon>Halobacteriaceae</taxon>
        <taxon>Halobacterium</taxon>
    </lineage>
</organism>
<dbReference type="RefSeq" id="WP_159525639.1">
    <property type="nucleotide sequence ID" value="NZ_WUUU01000026.1"/>
</dbReference>
<protein>
    <recommendedName>
        <fullName evidence="2">DUF7511 domain-containing protein</fullName>
    </recommendedName>
</protein>
<dbReference type="InterPro" id="IPR055933">
    <property type="entry name" value="DUF7511"/>
</dbReference>
<reference evidence="3 4" key="1">
    <citation type="submission" date="2019-12" db="EMBL/GenBank/DDBJ databases">
        <title>Isolation and characterization of three novel carbon monoxide-oxidizing members of Halobacteria from salione crusts and soils.</title>
        <authorList>
            <person name="Myers M.R."/>
            <person name="King G.M."/>
        </authorList>
    </citation>
    <scope>NUCLEOTIDE SEQUENCE [LARGE SCALE GENOMIC DNA]</scope>
    <source>
        <strain evidence="3 4">PCN9</strain>
    </source>
</reference>
<feature type="region of interest" description="Disordered" evidence="1">
    <location>
        <begin position="1"/>
        <end position="21"/>
    </location>
</feature>
<dbReference type="Proteomes" id="UP000471521">
    <property type="component" value="Unassembled WGS sequence"/>
</dbReference>
<keyword evidence="4" id="KW-1185">Reference proteome</keyword>
<evidence type="ECO:0000313" key="4">
    <source>
        <dbReference type="Proteomes" id="UP000471521"/>
    </source>
</evidence>
<accession>A0A6B0SEU8</accession>
<dbReference type="AlphaFoldDB" id="A0A6B0SEU8"/>
<comment type="caution">
    <text evidence="3">The sequence shown here is derived from an EMBL/GenBank/DDBJ whole genome shotgun (WGS) entry which is preliminary data.</text>
</comment>
<evidence type="ECO:0000256" key="1">
    <source>
        <dbReference type="SAM" id="MobiDB-lite"/>
    </source>
</evidence>
<sequence>MAAEETRDGATDSGHPTATEPLQATIVHYRNAPDRCTVAPDDVSDERRLTAWLSVDADALVRLGEMR</sequence>
<dbReference type="OrthoDB" id="186853at2157"/>
<evidence type="ECO:0000259" key="2">
    <source>
        <dbReference type="Pfam" id="PF24351"/>
    </source>
</evidence>
<proteinExistence type="predicted"/>
<name>A0A6B0SEU8_9EURY</name>
<dbReference type="EMBL" id="WUUU01000026">
    <property type="protein sequence ID" value="MXR20078.1"/>
    <property type="molecule type" value="Genomic_DNA"/>
</dbReference>
<evidence type="ECO:0000313" key="3">
    <source>
        <dbReference type="EMBL" id="MXR20078.1"/>
    </source>
</evidence>